<evidence type="ECO:0000313" key="1">
    <source>
        <dbReference type="EMBL" id="RNA18708.1"/>
    </source>
</evidence>
<evidence type="ECO:0008006" key="3">
    <source>
        <dbReference type="Google" id="ProtNLM"/>
    </source>
</evidence>
<evidence type="ECO:0000313" key="2">
    <source>
        <dbReference type="Proteomes" id="UP000276133"/>
    </source>
</evidence>
<dbReference type="EMBL" id="REGN01004185">
    <property type="protein sequence ID" value="RNA18708.1"/>
    <property type="molecule type" value="Genomic_DNA"/>
</dbReference>
<comment type="caution">
    <text evidence="1">The sequence shown here is derived from an EMBL/GenBank/DDBJ whole genome shotgun (WGS) entry which is preliminary data.</text>
</comment>
<accession>A0A3M7R630</accession>
<protein>
    <recommendedName>
        <fullName evidence="3">RNA-directed DNA polymerase from mobile element jockey-like</fullName>
    </recommendedName>
</protein>
<gene>
    <name evidence="1" type="ORF">BpHYR1_041307</name>
</gene>
<name>A0A3M7R630_BRAPC</name>
<dbReference type="Proteomes" id="UP000276133">
    <property type="component" value="Unassembled WGS sequence"/>
</dbReference>
<keyword evidence="2" id="KW-1185">Reference proteome</keyword>
<reference evidence="1 2" key="1">
    <citation type="journal article" date="2018" name="Sci. Rep.">
        <title>Genomic signatures of local adaptation to the degree of environmental predictability in rotifers.</title>
        <authorList>
            <person name="Franch-Gras L."/>
            <person name="Hahn C."/>
            <person name="Garcia-Roger E.M."/>
            <person name="Carmona M.J."/>
            <person name="Serra M."/>
            <person name="Gomez A."/>
        </authorList>
    </citation>
    <scope>NUCLEOTIDE SEQUENCE [LARGE SCALE GENOMIC DNA]</scope>
    <source>
        <strain evidence="1">HYR1</strain>
    </source>
</reference>
<dbReference type="AlphaFoldDB" id="A0A3M7R630"/>
<proteinExistence type="predicted"/>
<sequence length="122" mass="14167">MDFTLLKKATICQTFNEFSKLVPELMSKPSPLEKRDSWITIEERRRRGDLIQLLKIRHGHDRVRLIRGNQTIASNGLDSPAGRTRGQIAIERQLERNCGARHNFFTDRIAGNWNTLARRLEV</sequence>
<organism evidence="1 2">
    <name type="scientific">Brachionus plicatilis</name>
    <name type="common">Marine rotifer</name>
    <name type="synonym">Brachionus muelleri</name>
    <dbReference type="NCBI Taxonomy" id="10195"/>
    <lineage>
        <taxon>Eukaryota</taxon>
        <taxon>Metazoa</taxon>
        <taxon>Spiralia</taxon>
        <taxon>Gnathifera</taxon>
        <taxon>Rotifera</taxon>
        <taxon>Eurotatoria</taxon>
        <taxon>Monogononta</taxon>
        <taxon>Pseudotrocha</taxon>
        <taxon>Ploima</taxon>
        <taxon>Brachionidae</taxon>
        <taxon>Brachionus</taxon>
    </lineage>
</organism>